<dbReference type="OrthoDB" id="6782814at2759"/>
<reference evidence="1 2" key="1">
    <citation type="journal article" date="2013" name="Genome Biol.">
        <title>Genome of Acanthamoeba castellanii highlights extensive lateral gene transfer and early evolution of tyrosine kinase signaling.</title>
        <authorList>
            <person name="Clarke M."/>
            <person name="Lohan A.J."/>
            <person name="Liu B."/>
            <person name="Lagkouvardos I."/>
            <person name="Roy S."/>
            <person name="Zafar N."/>
            <person name="Bertelli C."/>
            <person name="Schilde C."/>
            <person name="Kianianmomeni A."/>
            <person name="Burglin T.R."/>
            <person name="Frech C."/>
            <person name="Turcotte B."/>
            <person name="Kopec K.O."/>
            <person name="Synnott J.M."/>
            <person name="Choo C."/>
            <person name="Paponov I."/>
            <person name="Finkler A."/>
            <person name="Soon Heng Tan C."/>
            <person name="Hutchins A.P."/>
            <person name="Weinmeier T."/>
            <person name="Rattei T."/>
            <person name="Chu J.S."/>
            <person name="Gimenez G."/>
            <person name="Irimia M."/>
            <person name="Rigden D.J."/>
            <person name="Fitzpatrick D.A."/>
            <person name="Lorenzo-Morales J."/>
            <person name="Bateman A."/>
            <person name="Chiu C.H."/>
            <person name="Tang P."/>
            <person name="Hegemann P."/>
            <person name="Fromm H."/>
            <person name="Raoult D."/>
            <person name="Greub G."/>
            <person name="Miranda-Saavedra D."/>
            <person name="Chen N."/>
            <person name="Nash P."/>
            <person name="Ginger M.L."/>
            <person name="Horn M."/>
            <person name="Schaap P."/>
            <person name="Caler L."/>
            <person name="Loftus B."/>
        </authorList>
    </citation>
    <scope>NUCLEOTIDE SEQUENCE [LARGE SCALE GENOMIC DNA]</scope>
    <source>
        <strain evidence="1 2">Neff</strain>
    </source>
</reference>
<organism evidence="1 2">
    <name type="scientific">Acanthamoeba castellanii (strain ATCC 30010 / Neff)</name>
    <dbReference type="NCBI Taxonomy" id="1257118"/>
    <lineage>
        <taxon>Eukaryota</taxon>
        <taxon>Amoebozoa</taxon>
        <taxon>Discosea</taxon>
        <taxon>Longamoebia</taxon>
        <taxon>Centramoebida</taxon>
        <taxon>Acanthamoebidae</taxon>
        <taxon>Acanthamoeba</taxon>
    </lineage>
</organism>
<protein>
    <submittedName>
        <fullName evidence="1">Uncharacterized protein</fullName>
    </submittedName>
</protein>
<evidence type="ECO:0000313" key="2">
    <source>
        <dbReference type="Proteomes" id="UP000011083"/>
    </source>
</evidence>
<dbReference type="PANTHER" id="PTHR33050">
    <property type="entry name" value="REVERSE TRANSCRIPTASE DOMAIN-CONTAINING PROTEIN"/>
    <property type="match status" value="1"/>
</dbReference>
<proteinExistence type="predicted"/>
<keyword evidence="2" id="KW-1185">Reference proteome</keyword>
<dbReference type="VEuPathDB" id="AmoebaDB:ACA1_307140"/>
<evidence type="ECO:0000313" key="1">
    <source>
        <dbReference type="EMBL" id="ELR16488.1"/>
    </source>
</evidence>
<dbReference type="InterPro" id="IPR052055">
    <property type="entry name" value="Hepadnavirus_pol/RT"/>
</dbReference>
<gene>
    <name evidence="1" type="ORF">ACA1_307140</name>
</gene>
<dbReference type="PANTHER" id="PTHR33050:SF7">
    <property type="entry name" value="RIBONUCLEASE H"/>
    <property type="match status" value="1"/>
</dbReference>
<dbReference type="EMBL" id="KB007990">
    <property type="protein sequence ID" value="ELR16488.1"/>
    <property type="molecule type" value="Genomic_DNA"/>
</dbReference>
<dbReference type="RefSeq" id="XP_004338501.1">
    <property type="nucleotide sequence ID" value="XM_004338453.1"/>
</dbReference>
<sequence length="141" mass="16152">MHLLCNNITTVVYMNKFGGCNICLNWVMKKIFNFTQTHGITLLARHLPSDLNGQADQLSCLLPQHKWSVHLSIFQALNCCWGPHLVDCMALKSNALLPQFNSRFWEHNMEVVNTLLQPWQGENNWVVLPVVLLLVIARLLC</sequence>
<dbReference type="AlphaFoldDB" id="L8GV54"/>
<dbReference type="Proteomes" id="UP000011083">
    <property type="component" value="Unassembled WGS sequence"/>
</dbReference>
<dbReference type="KEGG" id="acan:ACA1_307140"/>
<name>L8GV54_ACACF</name>
<dbReference type="GeneID" id="14917181"/>
<accession>L8GV54</accession>